<evidence type="ECO:0000313" key="2">
    <source>
        <dbReference type="Proteomes" id="UP000251314"/>
    </source>
</evidence>
<evidence type="ECO:0000313" key="1">
    <source>
        <dbReference type="EMBL" id="RAW26291.1"/>
    </source>
</evidence>
<protein>
    <recommendedName>
        <fullName evidence="3">Retrotransposon gag domain-containing protein</fullName>
    </recommendedName>
</protein>
<name>A0A329RPH4_9STRA</name>
<dbReference type="VEuPathDB" id="FungiDB:PC110_g17300"/>
<organism evidence="1 2">
    <name type="scientific">Phytophthora cactorum</name>
    <dbReference type="NCBI Taxonomy" id="29920"/>
    <lineage>
        <taxon>Eukaryota</taxon>
        <taxon>Sar</taxon>
        <taxon>Stramenopiles</taxon>
        <taxon>Oomycota</taxon>
        <taxon>Peronosporomycetes</taxon>
        <taxon>Peronosporales</taxon>
        <taxon>Peronosporaceae</taxon>
        <taxon>Phytophthora</taxon>
    </lineage>
</organism>
<sequence length="293" mass="34551">MDQVKWPVLGPELIQPVRAANINQLVEATVLLLRVMGYRCNSRLNSLILSDWGLSRAHAAELGGGNGKDDEPRYRGDPGDFVKDYIRHLSFDKADQDTTQYLEVRSHVSLNKIAKFNGKRYRSDAALQWLKRFIYEMKGTRLPQNSCCEPFSLCLGRVANSWYRQLYEKTQRRWNRLSETFLDYYCSQFDQSARAYYYSVRRKVNEPIWDFLVRINGYARTTKIRYEKGDTDAGDHVEHFLLHCGDDDEMDLIYPLQLEDIGKVEQIINRRMLDEKRKKQRDRLTTMRSRDNK</sequence>
<gene>
    <name evidence="1" type="ORF">PC110_g17300</name>
</gene>
<dbReference type="STRING" id="29920.A0A329RPH4"/>
<dbReference type="OrthoDB" id="122772at2759"/>
<dbReference type="AlphaFoldDB" id="A0A329RPH4"/>
<dbReference type="EMBL" id="MJFZ01000664">
    <property type="protein sequence ID" value="RAW26291.1"/>
    <property type="molecule type" value="Genomic_DNA"/>
</dbReference>
<comment type="caution">
    <text evidence="1">The sequence shown here is derived from an EMBL/GenBank/DDBJ whole genome shotgun (WGS) entry which is preliminary data.</text>
</comment>
<evidence type="ECO:0008006" key="3">
    <source>
        <dbReference type="Google" id="ProtNLM"/>
    </source>
</evidence>
<dbReference type="Proteomes" id="UP000251314">
    <property type="component" value="Unassembled WGS sequence"/>
</dbReference>
<reference evidence="1 2" key="1">
    <citation type="submission" date="2018-01" db="EMBL/GenBank/DDBJ databases">
        <title>Draft genome of the strawberry crown rot pathogen Phytophthora cactorum.</title>
        <authorList>
            <person name="Armitage A.D."/>
            <person name="Lysoe E."/>
            <person name="Nellist C.F."/>
            <person name="Harrison R.J."/>
            <person name="Brurberg M.B."/>
        </authorList>
    </citation>
    <scope>NUCLEOTIDE SEQUENCE [LARGE SCALE GENOMIC DNA]</scope>
    <source>
        <strain evidence="1 2">10300</strain>
    </source>
</reference>
<keyword evidence="2" id="KW-1185">Reference proteome</keyword>
<accession>A0A329RPH4</accession>
<proteinExistence type="predicted"/>